<organism evidence="2 3">
    <name type="scientific">Streptomyces drozdowiczii</name>
    <dbReference type="NCBI Taxonomy" id="202862"/>
    <lineage>
        <taxon>Bacteria</taxon>
        <taxon>Bacillati</taxon>
        <taxon>Actinomycetota</taxon>
        <taxon>Actinomycetes</taxon>
        <taxon>Kitasatosporales</taxon>
        <taxon>Streptomycetaceae</taxon>
        <taxon>Streptomyces</taxon>
    </lineage>
</organism>
<feature type="transmembrane region" description="Helical" evidence="1">
    <location>
        <begin position="7"/>
        <end position="28"/>
    </location>
</feature>
<evidence type="ECO:0000256" key="1">
    <source>
        <dbReference type="SAM" id="Phobius"/>
    </source>
</evidence>
<gene>
    <name evidence="2" type="ORF">NEH16_33455</name>
</gene>
<protein>
    <recommendedName>
        <fullName evidence="4">Secreted protein</fullName>
    </recommendedName>
</protein>
<dbReference type="EMBL" id="CP098740">
    <property type="protein sequence ID" value="UZK58338.1"/>
    <property type="molecule type" value="Genomic_DNA"/>
</dbReference>
<name>A0ABY6Q1L1_9ACTN</name>
<evidence type="ECO:0000313" key="2">
    <source>
        <dbReference type="EMBL" id="UZK58338.1"/>
    </source>
</evidence>
<sequence>MNVTHTLMALMGIGLAVVCSFFVAGVAFAVARWGGSPVPESVSTSGKAFATALMVISAVLALVLGVFK</sequence>
<proteinExistence type="predicted"/>
<keyword evidence="1" id="KW-1133">Transmembrane helix</keyword>
<feature type="transmembrane region" description="Helical" evidence="1">
    <location>
        <begin position="48"/>
        <end position="67"/>
    </location>
</feature>
<evidence type="ECO:0008006" key="4">
    <source>
        <dbReference type="Google" id="ProtNLM"/>
    </source>
</evidence>
<dbReference type="Proteomes" id="UP001164963">
    <property type="component" value="Chromosome"/>
</dbReference>
<keyword evidence="1" id="KW-0472">Membrane</keyword>
<evidence type="ECO:0000313" key="3">
    <source>
        <dbReference type="Proteomes" id="UP001164963"/>
    </source>
</evidence>
<dbReference type="RefSeq" id="WP_265546985.1">
    <property type="nucleotide sequence ID" value="NZ_CP098740.1"/>
</dbReference>
<keyword evidence="1" id="KW-0812">Transmembrane</keyword>
<accession>A0ABY6Q1L1</accession>
<keyword evidence="3" id="KW-1185">Reference proteome</keyword>
<reference evidence="2" key="1">
    <citation type="journal article" date="2022" name="Front. Microbiol.">
        <title>Mirubactin C rescues the lethal effect of cell wall biosynthesis mutations in Bacillus subtilis.</title>
        <authorList>
            <person name="Kepplinger B."/>
            <person name="Wen X."/>
            <person name="Tyler A.R."/>
            <person name="Kim B.Y."/>
            <person name="Brown J."/>
            <person name="Banks P."/>
            <person name="Dashti Y."/>
            <person name="Mackenzie E.S."/>
            <person name="Wills C."/>
            <person name="Kawai Y."/>
            <person name="Waldron K.J."/>
            <person name="Allenby N.E.E."/>
            <person name="Wu L.J."/>
            <person name="Hall M.J."/>
            <person name="Errington J."/>
        </authorList>
    </citation>
    <scope>NUCLEOTIDE SEQUENCE</scope>
    <source>
        <strain evidence="2">MDA8-470</strain>
    </source>
</reference>